<dbReference type="PANTHER" id="PTHR43597:SF5">
    <property type="entry name" value="SUFE-LIKE PROTEIN 2, CHLOROPLASTIC"/>
    <property type="match status" value="1"/>
</dbReference>
<accession>A0A2P8DD15</accession>
<sequence>MMTINEIQDQIIEDFSYYEEWMEKYEHIIQLGKELPLIDEQYKTEENLIKGCQSRVWLHAAYKDGLVIFTADSDAIITKGLVGLMISVLSHQPPKAIAESEIYFIDRIGLRSHLSPTRSNGLLAMLKQMKMYALALNSIHPA</sequence>
<dbReference type="Proteomes" id="UP000240572">
    <property type="component" value="Unassembled WGS sequence"/>
</dbReference>
<dbReference type="EMBL" id="PYGD01000001">
    <property type="protein sequence ID" value="PSK95099.1"/>
    <property type="molecule type" value="Genomic_DNA"/>
</dbReference>
<dbReference type="SUPFAM" id="SSF82649">
    <property type="entry name" value="SufE/NifU"/>
    <property type="match status" value="1"/>
</dbReference>
<evidence type="ECO:0000313" key="3">
    <source>
        <dbReference type="EMBL" id="PSK95099.1"/>
    </source>
</evidence>
<keyword evidence="4" id="KW-1185">Reference proteome</keyword>
<dbReference type="AlphaFoldDB" id="A0A2P8DD15"/>
<dbReference type="RefSeq" id="WP_245882058.1">
    <property type="nucleotide sequence ID" value="NZ_PYGD01000001.1"/>
</dbReference>
<organism evidence="3 4">
    <name type="scientific">Taibaiella chishuiensis</name>
    <dbReference type="NCBI Taxonomy" id="1434707"/>
    <lineage>
        <taxon>Bacteria</taxon>
        <taxon>Pseudomonadati</taxon>
        <taxon>Bacteroidota</taxon>
        <taxon>Chitinophagia</taxon>
        <taxon>Chitinophagales</taxon>
        <taxon>Chitinophagaceae</taxon>
        <taxon>Taibaiella</taxon>
    </lineage>
</organism>
<gene>
    <name evidence="3" type="ORF">B0I18_1011263</name>
</gene>
<feature type="domain" description="Fe-S metabolism associated" evidence="2">
    <location>
        <begin position="12"/>
        <end position="131"/>
    </location>
</feature>
<comment type="caution">
    <text evidence="3">The sequence shown here is derived from an EMBL/GenBank/DDBJ whole genome shotgun (WGS) entry which is preliminary data.</text>
</comment>
<comment type="similarity">
    <text evidence="1">Belongs to the SufE family.</text>
</comment>
<proteinExistence type="inferred from homology"/>
<dbReference type="Gene3D" id="3.90.1010.10">
    <property type="match status" value="1"/>
</dbReference>
<dbReference type="Pfam" id="PF02657">
    <property type="entry name" value="SufE"/>
    <property type="match status" value="1"/>
</dbReference>
<evidence type="ECO:0000313" key="4">
    <source>
        <dbReference type="Proteomes" id="UP000240572"/>
    </source>
</evidence>
<reference evidence="3 4" key="1">
    <citation type="submission" date="2018-03" db="EMBL/GenBank/DDBJ databases">
        <title>Genomic Encyclopedia of Type Strains, Phase III (KMG-III): the genomes of soil and plant-associated and newly described type strains.</title>
        <authorList>
            <person name="Whitman W."/>
        </authorList>
    </citation>
    <scope>NUCLEOTIDE SEQUENCE [LARGE SCALE GENOMIC DNA]</scope>
    <source>
        <strain evidence="3 4">CGMCC 1.12700</strain>
    </source>
</reference>
<evidence type="ECO:0000259" key="2">
    <source>
        <dbReference type="Pfam" id="PF02657"/>
    </source>
</evidence>
<dbReference type="PANTHER" id="PTHR43597">
    <property type="entry name" value="SULFUR ACCEPTOR PROTEIN CSDE"/>
    <property type="match status" value="1"/>
</dbReference>
<name>A0A2P8DD15_9BACT</name>
<evidence type="ECO:0000256" key="1">
    <source>
        <dbReference type="ARBA" id="ARBA00010282"/>
    </source>
</evidence>
<dbReference type="InterPro" id="IPR003808">
    <property type="entry name" value="Fe-S_metab-assoc_dom"/>
</dbReference>
<protein>
    <submittedName>
        <fullName evidence="3">Cysteine desulfuration protein SufE</fullName>
    </submittedName>
</protein>